<reference evidence="2 3" key="1">
    <citation type="journal article" date="2016" name="Nat. Commun.">
        <title>Thousands of microbial genomes shed light on interconnected biogeochemical processes in an aquifer system.</title>
        <authorList>
            <person name="Anantharaman K."/>
            <person name="Brown C.T."/>
            <person name="Hug L.A."/>
            <person name="Sharon I."/>
            <person name="Castelle C.J."/>
            <person name="Probst A.J."/>
            <person name="Thomas B.C."/>
            <person name="Singh A."/>
            <person name="Wilkins M.J."/>
            <person name="Karaoz U."/>
            <person name="Brodie E.L."/>
            <person name="Williams K.H."/>
            <person name="Hubbard S.S."/>
            <person name="Banfield J.F."/>
        </authorList>
    </citation>
    <scope>NUCLEOTIDE SEQUENCE [LARGE SCALE GENOMIC DNA]</scope>
</reference>
<evidence type="ECO:0000313" key="2">
    <source>
        <dbReference type="EMBL" id="OGD08354.1"/>
    </source>
</evidence>
<feature type="transmembrane region" description="Helical" evidence="1">
    <location>
        <begin position="12"/>
        <end position="35"/>
    </location>
</feature>
<evidence type="ECO:0000256" key="1">
    <source>
        <dbReference type="SAM" id="Phobius"/>
    </source>
</evidence>
<evidence type="ECO:0000313" key="3">
    <source>
        <dbReference type="Proteomes" id="UP000176424"/>
    </source>
</evidence>
<keyword evidence="1" id="KW-0472">Membrane</keyword>
<feature type="transmembrane region" description="Helical" evidence="1">
    <location>
        <begin position="47"/>
        <end position="67"/>
    </location>
</feature>
<dbReference type="AlphaFoldDB" id="A0A1F4ZSK6"/>
<name>A0A1F4ZSK6_9BACT</name>
<protein>
    <submittedName>
        <fullName evidence="2">Uncharacterized protein</fullName>
    </submittedName>
</protein>
<keyword evidence="1" id="KW-1133">Transmembrane helix</keyword>
<dbReference type="Proteomes" id="UP000176424">
    <property type="component" value="Unassembled WGS sequence"/>
</dbReference>
<comment type="caution">
    <text evidence="2">The sequence shown here is derived from an EMBL/GenBank/DDBJ whole genome shotgun (WGS) entry which is preliminary data.</text>
</comment>
<proteinExistence type="predicted"/>
<organism evidence="2 3">
    <name type="scientific">Candidatus Amesbacteria bacterium RIFOXYB1_FULL_44_23</name>
    <dbReference type="NCBI Taxonomy" id="1797263"/>
    <lineage>
        <taxon>Bacteria</taxon>
        <taxon>Candidatus Amesiibacteriota</taxon>
    </lineage>
</organism>
<dbReference type="EMBL" id="MEXR01000059">
    <property type="protein sequence ID" value="OGD08354.1"/>
    <property type="molecule type" value="Genomic_DNA"/>
</dbReference>
<accession>A0A1F4ZSK6</accession>
<keyword evidence="1" id="KW-0812">Transmembrane</keyword>
<dbReference type="STRING" id="1797263.A2397_03120"/>
<sequence length="130" mass="13791">MPSILLLDILLAVIKVLFKTVSGLFITISGFYIVYMYLQSLDDTPKPWMFGVSLLLISAGVFLLIAAGRSNESIAMMPAKDTPDITSNPSAGFAGVLERNNAMAAELSSTITTSGNAQILESSSGEKLVS</sequence>
<gene>
    <name evidence="2" type="ORF">A2397_03120</name>
</gene>